<keyword evidence="2" id="KW-1185">Reference proteome</keyword>
<dbReference type="OMA" id="HYCVRVE"/>
<organism evidence="1 2">
    <name type="scientific">Coprinopsis cinerea (strain Okayama-7 / 130 / ATCC MYA-4618 / FGSC 9003)</name>
    <name type="common">Inky cap fungus</name>
    <name type="synonym">Hormographiella aspergillata</name>
    <dbReference type="NCBI Taxonomy" id="240176"/>
    <lineage>
        <taxon>Eukaryota</taxon>
        <taxon>Fungi</taxon>
        <taxon>Dikarya</taxon>
        <taxon>Basidiomycota</taxon>
        <taxon>Agaricomycotina</taxon>
        <taxon>Agaricomycetes</taxon>
        <taxon>Agaricomycetidae</taxon>
        <taxon>Agaricales</taxon>
        <taxon>Agaricineae</taxon>
        <taxon>Psathyrellaceae</taxon>
        <taxon>Coprinopsis</taxon>
    </lineage>
</organism>
<reference evidence="1 2" key="1">
    <citation type="journal article" date="2010" name="Proc. Natl. Acad. Sci. U.S.A.">
        <title>Insights into evolution of multicellular fungi from the assembled chromosomes of the mushroom Coprinopsis cinerea (Coprinus cinereus).</title>
        <authorList>
            <person name="Stajich J.E."/>
            <person name="Wilke S.K."/>
            <person name="Ahren D."/>
            <person name="Au C.H."/>
            <person name="Birren B.W."/>
            <person name="Borodovsky M."/>
            <person name="Burns C."/>
            <person name="Canback B."/>
            <person name="Casselton L.A."/>
            <person name="Cheng C.K."/>
            <person name="Deng J."/>
            <person name="Dietrich F.S."/>
            <person name="Fargo D.C."/>
            <person name="Farman M.L."/>
            <person name="Gathman A.C."/>
            <person name="Goldberg J."/>
            <person name="Guigo R."/>
            <person name="Hoegger P.J."/>
            <person name="Hooker J.B."/>
            <person name="Huggins A."/>
            <person name="James T.Y."/>
            <person name="Kamada T."/>
            <person name="Kilaru S."/>
            <person name="Kodira C."/>
            <person name="Kues U."/>
            <person name="Kupfer D."/>
            <person name="Kwan H.S."/>
            <person name="Lomsadze A."/>
            <person name="Li W."/>
            <person name="Lilly W.W."/>
            <person name="Ma L.J."/>
            <person name="Mackey A.J."/>
            <person name="Manning G."/>
            <person name="Martin F."/>
            <person name="Muraguchi H."/>
            <person name="Natvig D.O."/>
            <person name="Palmerini H."/>
            <person name="Ramesh M.A."/>
            <person name="Rehmeyer C.J."/>
            <person name="Roe B.A."/>
            <person name="Shenoy N."/>
            <person name="Stanke M."/>
            <person name="Ter-Hovhannisyan V."/>
            <person name="Tunlid A."/>
            <person name="Velagapudi R."/>
            <person name="Vision T.J."/>
            <person name="Zeng Q."/>
            <person name="Zolan M.E."/>
            <person name="Pukkila P.J."/>
        </authorList>
    </citation>
    <scope>NUCLEOTIDE SEQUENCE [LARGE SCALE GENOMIC DNA]</scope>
    <source>
        <strain evidence="2">Okayama-7 / 130 / ATCC MYA-4618 / FGSC 9003</strain>
    </source>
</reference>
<gene>
    <name evidence="1" type="ORF">CC1G_04153</name>
</gene>
<dbReference type="EMBL" id="AACS02000004">
    <property type="protein sequence ID" value="EAU85057.2"/>
    <property type="molecule type" value="Genomic_DNA"/>
</dbReference>
<dbReference type="VEuPathDB" id="FungiDB:CC1G_04153"/>
<dbReference type="AlphaFoldDB" id="A8NW64"/>
<evidence type="ECO:0000313" key="2">
    <source>
        <dbReference type="Proteomes" id="UP000001861"/>
    </source>
</evidence>
<sequence>MAQAGCRVAPKELLLRFTALLVRFSLDPKDFRACMMTHGAVVSGSAALAVILPRPSSFVPNDIDIYVNSSGLSGLLKYILTRTPYTKETVLTRARGPDVAYSVLVGGTAMLTVRLLEDPLSGRSLNVVEASTRSPLSVVWGFHSTLVMNVVLHSGVGSAYPRHALEGVGVINCVRGRMVRRPALVQALDKYRRRGFRLYANLVDVFASQDRAVTSTPALSQHHCGTWAYCPQTTRDSLDPGMLWVPFPGYTSDDMLQGVPSVSWKLAHDGECCRELAPCPGWLEDVDGRRASIVTGF</sequence>
<name>A8NW64_COPC7</name>
<dbReference type="GeneID" id="6013392"/>
<dbReference type="OrthoDB" id="3067340at2759"/>
<dbReference type="InParanoid" id="A8NW64"/>
<protein>
    <submittedName>
        <fullName evidence="1">Uncharacterized protein</fullName>
    </submittedName>
</protein>
<proteinExistence type="predicted"/>
<accession>A8NW64</accession>
<dbReference type="eggNOG" id="ENOG502T2AD">
    <property type="taxonomic scope" value="Eukaryota"/>
</dbReference>
<dbReference type="Proteomes" id="UP000001861">
    <property type="component" value="Unassembled WGS sequence"/>
</dbReference>
<evidence type="ECO:0000313" key="1">
    <source>
        <dbReference type="EMBL" id="EAU85057.2"/>
    </source>
</evidence>
<comment type="caution">
    <text evidence="1">The sequence shown here is derived from an EMBL/GenBank/DDBJ whole genome shotgun (WGS) entry which is preliminary data.</text>
</comment>
<dbReference type="HOGENOM" id="CLU_936951_0_0_1"/>
<dbReference type="KEGG" id="cci:CC1G_04153"/>
<dbReference type="RefSeq" id="XP_001836840.2">
    <property type="nucleotide sequence ID" value="XM_001836788.2"/>
</dbReference>